<proteinExistence type="predicted"/>
<dbReference type="Proteomes" id="UP000254084">
    <property type="component" value="Unassembled WGS sequence"/>
</dbReference>
<dbReference type="Proteomes" id="UP001159292">
    <property type="component" value="Unassembled WGS sequence"/>
</dbReference>
<evidence type="ECO:0000313" key="4">
    <source>
        <dbReference type="EMBL" id="SUD52517.1"/>
    </source>
</evidence>
<dbReference type="Pfam" id="PF19795">
    <property type="entry name" value="DUF6279"/>
    <property type="match status" value="1"/>
</dbReference>
<dbReference type="AlphaFoldDB" id="A0A061D3T4"/>
<name>A0A061D3T4_ECTOL</name>
<evidence type="ECO:0000313" key="5">
    <source>
        <dbReference type="EMBL" id="SUD61197.1"/>
    </source>
</evidence>
<dbReference type="Proteomes" id="UP000272833">
    <property type="component" value="Unassembled WGS sequence"/>
</dbReference>
<reference evidence="1" key="3">
    <citation type="submission" date="2022-09" db="EMBL/GenBank/DDBJ databases">
        <title>Intensive care unit water sources are persistently colonized with multi-drug resistant bacteria and are the site of extensive horizontal gene transfer of antibiotic resistance genes.</title>
        <authorList>
            <person name="Diorio-Toth L."/>
        </authorList>
    </citation>
    <scope>NUCLEOTIDE SEQUENCE</scope>
    <source>
        <strain evidence="2">GD03704</strain>
        <strain evidence="1">GD04000</strain>
    </source>
</reference>
<dbReference type="Proteomes" id="UP000255303">
    <property type="component" value="Unassembled WGS sequence"/>
</dbReference>
<dbReference type="EMBL" id="JAOCJE010000001">
    <property type="protein sequence ID" value="MDH1340449.1"/>
    <property type="molecule type" value="Genomic_DNA"/>
</dbReference>
<evidence type="ECO:0000313" key="6">
    <source>
        <dbReference type="Proteomes" id="UP000254084"/>
    </source>
</evidence>
<dbReference type="EMBL" id="UGUV01000002">
    <property type="protein sequence ID" value="SUD52517.1"/>
    <property type="molecule type" value="Genomic_DNA"/>
</dbReference>
<evidence type="ECO:0000313" key="8">
    <source>
        <dbReference type="Proteomes" id="UP000272833"/>
    </source>
</evidence>
<evidence type="ECO:0000313" key="3">
    <source>
        <dbReference type="EMBL" id="RRW31501.1"/>
    </source>
</evidence>
<protein>
    <submittedName>
        <fullName evidence="1 4">Lipoprotein</fullName>
    </submittedName>
</protein>
<reference evidence="3 8" key="2">
    <citation type="submission" date="2018-10" db="EMBL/GenBank/DDBJ databases">
        <title>Transmission dynamics of multidrug resistant bacteria on intensive care unit surfaces.</title>
        <authorList>
            <person name="D'Souza A.W."/>
            <person name="Potter R.F."/>
            <person name="Wallace M."/>
            <person name="Shupe A."/>
            <person name="Patel S."/>
            <person name="Sun S."/>
            <person name="Gul D."/>
            <person name="Kwon J.H."/>
            <person name="Andleeb S."/>
            <person name="Burnham C.-A.D."/>
            <person name="Dantas G."/>
        </authorList>
    </citation>
    <scope>NUCLEOTIDE SEQUENCE [LARGE SCALE GENOMIC DNA]</scope>
    <source>
        <strain evidence="3 8">PO_271</strain>
    </source>
</reference>
<dbReference type="EMBL" id="JAOEET010000060">
    <property type="protein sequence ID" value="MDH0569089.1"/>
    <property type="molecule type" value="Genomic_DNA"/>
</dbReference>
<dbReference type="Proteomes" id="UP001161697">
    <property type="component" value="Unassembled WGS sequence"/>
</dbReference>
<evidence type="ECO:0000313" key="1">
    <source>
        <dbReference type="EMBL" id="MDH0569089.1"/>
    </source>
</evidence>
<accession>A0A379JV70</accession>
<dbReference type="PIRSF" id="PIRSF028200">
    <property type="entry name" value="UCP028200"/>
    <property type="match status" value="1"/>
</dbReference>
<dbReference type="InterPro" id="IPR016875">
    <property type="entry name" value="UCP028200"/>
</dbReference>
<dbReference type="EMBL" id="RHRS01000062">
    <property type="protein sequence ID" value="RRW31501.1"/>
    <property type="molecule type" value="Genomic_DNA"/>
</dbReference>
<keyword evidence="4" id="KW-0449">Lipoprotein</keyword>
<gene>
    <name evidence="3" type="ORF">EGJ44_18570</name>
    <name evidence="2" type="ORF">N5J11_14675</name>
    <name evidence="1" type="ORF">N7671_18155</name>
    <name evidence="4" type="ORF">NCTC10692_03001</name>
    <name evidence="5" type="ORF">NCTC10860_03572</name>
</gene>
<reference evidence="6 7" key="1">
    <citation type="submission" date="2018-06" db="EMBL/GenBank/DDBJ databases">
        <authorList>
            <consortium name="Pathogen Informatics"/>
            <person name="Doyle S."/>
        </authorList>
    </citation>
    <scope>NUCLEOTIDE SEQUENCE [LARGE SCALE GENOMIC DNA]</scope>
    <source>
        <strain evidence="4 7">NCTC10692</strain>
        <strain evidence="5 6">NCTC10860</strain>
    </source>
</reference>
<evidence type="ECO:0000313" key="7">
    <source>
        <dbReference type="Proteomes" id="UP000255303"/>
    </source>
</evidence>
<accession>A0A061D3T4</accession>
<organism evidence="4 7">
    <name type="scientific">Ectopseudomonas oleovorans</name>
    <name type="common">Pseudomonas oleovorans</name>
    <dbReference type="NCBI Taxonomy" id="301"/>
    <lineage>
        <taxon>Bacteria</taxon>
        <taxon>Pseudomonadati</taxon>
        <taxon>Pseudomonadota</taxon>
        <taxon>Gammaproteobacteria</taxon>
        <taxon>Pseudomonadales</taxon>
        <taxon>Pseudomonadaceae</taxon>
        <taxon>Ectopseudomonas</taxon>
    </lineage>
</organism>
<dbReference type="EMBL" id="UGUW01000004">
    <property type="protein sequence ID" value="SUD61197.1"/>
    <property type="molecule type" value="Genomic_DNA"/>
</dbReference>
<dbReference type="RefSeq" id="WP_039964450.1">
    <property type="nucleotide sequence ID" value="NZ_CP104579.1"/>
</dbReference>
<evidence type="ECO:0000313" key="2">
    <source>
        <dbReference type="EMBL" id="MDH1340449.1"/>
    </source>
</evidence>
<sequence length="286" mass="33362">MRKPLLLLLAITLLLSACSRVGLAYRNLDWLIPWKLGDYVALTNEQSAWLKPQLQEHLAWHCSVELPRYLDWLQRSQQALSNRDSELMASQLADFEQAMQRIAVEITPSSIELLRGLSPRQVDQLLAAMDQQNTKLREEFLEPPVQEQVNRRAERMEERLQPWFGNLNAEQRERVQSWAQGLGEQNQVWLENRMAWQQALREALEVRRGDDFADRMTALLQQRERFYTSAYRTSYQKNRQAMAEMIVDLVAQADSKQMERADKRLQSLHADLAAQQCTADQAVARR</sequence>
<dbReference type="PROSITE" id="PS51257">
    <property type="entry name" value="PROKAR_LIPOPROTEIN"/>
    <property type="match status" value="1"/>
</dbReference>